<evidence type="ECO:0000313" key="1">
    <source>
        <dbReference type="EMBL" id="PGH59244.1"/>
    </source>
</evidence>
<accession>A0A2B8BD19</accession>
<evidence type="ECO:0000313" key="2">
    <source>
        <dbReference type="Proteomes" id="UP000225379"/>
    </source>
</evidence>
<dbReference type="AlphaFoldDB" id="A0A2B8BD19"/>
<proteinExistence type="predicted"/>
<name>A0A2B8BD19_9PROT</name>
<dbReference type="RefSeq" id="WP_098734596.1">
    <property type="nucleotide sequence ID" value="NZ_PDKW01000036.1"/>
</dbReference>
<reference evidence="2" key="1">
    <citation type="submission" date="2017-10" db="EMBL/GenBank/DDBJ databases">
        <authorList>
            <person name="Kravchenko I.K."/>
            <person name="Grouzdev D.S."/>
        </authorList>
    </citation>
    <scope>NUCLEOTIDE SEQUENCE [LARGE SCALE GENOMIC DNA]</scope>
    <source>
        <strain evidence="2">B2</strain>
    </source>
</reference>
<dbReference type="EMBL" id="PDKW01000036">
    <property type="protein sequence ID" value="PGH59244.1"/>
    <property type="molecule type" value="Genomic_DNA"/>
</dbReference>
<dbReference type="OrthoDB" id="7990367at2"/>
<dbReference type="Proteomes" id="UP000225379">
    <property type="component" value="Unassembled WGS sequence"/>
</dbReference>
<sequence length="387" mass="42586">MQNWLDWAVNTLYQDGADTFRAVAITPKAKPYLTDRQRAMLDLLTEAQRAGGAAVADFVMLSTLQSMAFLGRDLRDNARKAIADAWQDRDPMLVSLSLDQMLHAGADILAASEQTARGYDTMLGHLYLAIAPFLARASRAGVDTARKTVPMPDAYWDAAALRIDAGLVADLRDARAPMAPEVEDALSSGSWYLDLPPRSLIIGEGLQARALVVTPNQSGVLGLAVITKPGANRIEALMGWSLTNPNAAVLFNTPVPEFDAEAAVRQLSDFVRLVVAYRSVADRAQVVDVPMAPAKALLADRNWKARVKKASLFSAHDLRTPQDRFGRSGPRQAGETTWRLGWRSTVNGFFRMQPHGPRGSLRRLQWIEGYERGPKDAPTRTEIERLR</sequence>
<comment type="caution">
    <text evidence="1">The sequence shown here is derived from an EMBL/GenBank/DDBJ whole genome shotgun (WGS) entry which is preliminary data.</text>
</comment>
<protein>
    <submittedName>
        <fullName evidence="1">Uncharacterized protein</fullName>
    </submittedName>
</protein>
<keyword evidence="2" id="KW-1185">Reference proteome</keyword>
<organism evidence="1 2">
    <name type="scientific">Azospirillum palustre</name>
    <dbReference type="NCBI Taxonomy" id="2044885"/>
    <lineage>
        <taxon>Bacteria</taxon>
        <taxon>Pseudomonadati</taxon>
        <taxon>Pseudomonadota</taxon>
        <taxon>Alphaproteobacteria</taxon>
        <taxon>Rhodospirillales</taxon>
        <taxon>Azospirillaceae</taxon>
        <taxon>Azospirillum</taxon>
    </lineage>
</organism>
<gene>
    <name evidence="1" type="ORF">CRT60_01025</name>
</gene>